<evidence type="ECO:0000313" key="2">
    <source>
        <dbReference type="Proteomes" id="UP000059419"/>
    </source>
</evidence>
<sequence>MKRINPLSAGQIIIHRHSLRFNACAAVMLLGC</sequence>
<evidence type="ECO:0000313" key="1">
    <source>
        <dbReference type="EMBL" id="CUU25929.1"/>
    </source>
</evidence>
<accession>A0A0U5L542</accession>
<dbReference type="Proteomes" id="UP000059419">
    <property type="component" value="Plasmid pEM01"/>
</dbReference>
<proteinExistence type="predicted"/>
<organism evidence="1 2">
    <name type="scientific">Duffyella gerundensis</name>
    <dbReference type="NCBI Taxonomy" id="1619313"/>
    <lineage>
        <taxon>Bacteria</taxon>
        <taxon>Pseudomonadati</taxon>
        <taxon>Pseudomonadota</taxon>
        <taxon>Gammaproteobacteria</taxon>
        <taxon>Enterobacterales</taxon>
        <taxon>Erwiniaceae</taxon>
        <taxon>Duffyella</taxon>
    </lineage>
</organism>
<dbReference type="EMBL" id="LN907828">
    <property type="protein sequence ID" value="CUU25929.1"/>
    <property type="molecule type" value="Genomic_DNA"/>
</dbReference>
<dbReference type="PROSITE" id="PS51257">
    <property type="entry name" value="PROKAR_LIPOPROTEIN"/>
    <property type="match status" value="1"/>
</dbReference>
<reference evidence="2" key="1">
    <citation type="submission" date="2015-11" db="EMBL/GenBank/DDBJ databases">
        <authorList>
            <person name="Blom J."/>
        </authorList>
    </citation>
    <scope>NUCLEOTIDE SEQUENCE [LARGE SCALE GENOMIC DNA]</scope>
    <source>
        <plasmid evidence="2">pEM01</plasmid>
    </source>
</reference>
<gene>
    <name evidence="1" type="ORF">EM595_p0229</name>
</gene>
<protein>
    <submittedName>
        <fullName evidence="1">Uncharacterized protein</fullName>
    </submittedName>
</protein>
<name>A0A0U5L542_9GAMM</name>
<geneLocation type="plasmid" evidence="2">
    <name>pEM01</name>
</geneLocation>
<dbReference type="AlphaFoldDB" id="A0A0U5L542"/>
<dbReference type="KEGG" id="ege:EM595_p0229"/>
<keyword evidence="2" id="KW-1185">Reference proteome</keyword>